<accession>W4Q803</accession>
<feature type="domain" description="GmrSD restriction endonucleases N-terminal" evidence="1">
    <location>
        <begin position="17"/>
        <end position="66"/>
    </location>
</feature>
<dbReference type="PANTHER" id="PTHR37292:SF2">
    <property type="entry name" value="DUF262 DOMAIN-CONTAINING PROTEIN"/>
    <property type="match status" value="1"/>
</dbReference>
<dbReference type="RefSeq" id="WP_201769723.1">
    <property type="nucleotide sequence ID" value="NZ_BAUT01000052.1"/>
</dbReference>
<dbReference type="Proteomes" id="UP000018890">
    <property type="component" value="Unassembled WGS sequence"/>
</dbReference>
<name>W4Q803_9BACI</name>
<dbReference type="STRING" id="1236970.JCM9140_3637"/>
<dbReference type="EMBL" id="BAUT01000052">
    <property type="protein sequence ID" value="GAE27489.1"/>
    <property type="molecule type" value="Genomic_DNA"/>
</dbReference>
<gene>
    <name evidence="2" type="ORF">JCM9140_3637</name>
</gene>
<dbReference type="AlphaFoldDB" id="W4Q803"/>
<protein>
    <recommendedName>
        <fullName evidence="1">GmrSD restriction endonucleases N-terminal domain-containing protein</fullName>
    </recommendedName>
</protein>
<keyword evidence="3" id="KW-1185">Reference proteome</keyword>
<evidence type="ECO:0000313" key="2">
    <source>
        <dbReference type="EMBL" id="GAE27489.1"/>
    </source>
</evidence>
<dbReference type="InterPro" id="IPR004919">
    <property type="entry name" value="GmrSD_N"/>
</dbReference>
<evidence type="ECO:0000259" key="1">
    <source>
        <dbReference type="Pfam" id="PF03235"/>
    </source>
</evidence>
<dbReference type="Pfam" id="PF03235">
    <property type="entry name" value="GmrSD_N"/>
    <property type="match status" value="1"/>
</dbReference>
<dbReference type="PANTHER" id="PTHR37292">
    <property type="entry name" value="VNG6097C"/>
    <property type="match status" value="1"/>
</dbReference>
<evidence type="ECO:0000313" key="3">
    <source>
        <dbReference type="Proteomes" id="UP000018890"/>
    </source>
</evidence>
<comment type="caution">
    <text evidence="2">The sequence shown here is derived from an EMBL/GenBank/DDBJ whole genome shotgun (WGS) entry which is preliminary data.</text>
</comment>
<organism evidence="2 3">
    <name type="scientific">Halalkalibacter wakoensis JCM 9140</name>
    <dbReference type="NCBI Taxonomy" id="1236970"/>
    <lineage>
        <taxon>Bacteria</taxon>
        <taxon>Bacillati</taxon>
        <taxon>Bacillota</taxon>
        <taxon>Bacilli</taxon>
        <taxon>Bacillales</taxon>
        <taxon>Bacillaceae</taxon>
        <taxon>Halalkalibacter</taxon>
    </lineage>
</organism>
<proteinExistence type="predicted"/>
<reference evidence="2" key="1">
    <citation type="journal article" date="2014" name="Genome Announc.">
        <title>Draft Genome Sequences of Three Alkaliphilic Bacillus Strains, Bacillus wakoensis JCM 9140T, Bacillus akibai JCM 9157T, and Bacillus hemicellulosilyticus JCM 9152T.</title>
        <authorList>
            <person name="Yuki M."/>
            <person name="Oshima K."/>
            <person name="Suda W."/>
            <person name="Oshida Y."/>
            <person name="Kitamura K."/>
            <person name="Iida T."/>
            <person name="Hattori M."/>
            <person name="Ohkuma M."/>
        </authorList>
    </citation>
    <scope>NUCLEOTIDE SEQUENCE [LARGE SCALE GENOMIC DNA]</scope>
    <source>
        <strain evidence="2">JCM 9140</strain>
    </source>
</reference>
<sequence length="91" mass="11059">MKNQRETIRRMVGYLNNEEKDGGFWLPNIQRPFVWKEEQTERLFDSILREYPISTLLAWKTKSRYKTYVNSSKTLRKTEAIGVLRIREYKN</sequence>